<proteinExistence type="predicted"/>
<name>A0A942IBR0_9HYPH</name>
<protein>
    <submittedName>
        <fullName evidence="2">Uncharacterized protein</fullName>
    </submittedName>
</protein>
<evidence type="ECO:0000313" key="3">
    <source>
        <dbReference type="Proteomes" id="UP000680348"/>
    </source>
</evidence>
<dbReference type="AlphaFoldDB" id="A0A942IBR0"/>
<evidence type="ECO:0000256" key="1">
    <source>
        <dbReference type="SAM" id="MobiDB-lite"/>
    </source>
</evidence>
<reference evidence="2" key="1">
    <citation type="submission" date="2021-04" db="EMBL/GenBank/DDBJ databases">
        <title>Pseudaminobacter soli sp. nov., isolated from paddy soil contaminated by heavy metals.</title>
        <authorList>
            <person name="Zhang K."/>
        </authorList>
    </citation>
    <scope>NUCLEOTIDE SEQUENCE</scope>
    <source>
        <strain evidence="2">19-2017</strain>
    </source>
</reference>
<comment type="caution">
    <text evidence="2">The sequence shown here is derived from an EMBL/GenBank/DDBJ whole genome shotgun (WGS) entry which is preliminary data.</text>
</comment>
<sequence>MSKPNQTGKRPDESHYENATGGWGALTAIGSILADRKPTFGVLRTLTRQNKTGGHMCTSGAWTKPAQPYFPVRIRVERAGA</sequence>
<dbReference type="RefSeq" id="WP_188257398.1">
    <property type="nucleotide sequence ID" value="NZ_JABVCF010000016.1"/>
</dbReference>
<evidence type="ECO:0000313" key="2">
    <source>
        <dbReference type="EMBL" id="MBS3651846.1"/>
    </source>
</evidence>
<gene>
    <name evidence="2" type="ORF">KEU06_24865</name>
</gene>
<organism evidence="2 3">
    <name type="scientific">Pseudaminobacter soli</name>
    <name type="common">ex Zhang et al. 2022</name>
    <dbReference type="NCBI Taxonomy" id="2831468"/>
    <lineage>
        <taxon>Bacteria</taxon>
        <taxon>Pseudomonadati</taxon>
        <taxon>Pseudomonadota</taxon>
        <taxon>Alphaproteobacteria</taxon>
        <taxon>Hyphomicrobiales</taxon>
        <taxon>Phyllobacteriaceae</taxon>
        <taxon>Pseudaminobacter</taxon>
    </lineage>
</organism>
<dbReference type="Proteomes" id="UP000680348">
    <property type="component" value="Unassembled WGS sequence"/>
</dbReference>
<feature type="region of interest" description="Disordered" evidence="1">
    <location>
        <begin position="1"/>
        <end position="20"/>
    </location>
</feature>
<dbReference type="EMBL" id="JAGWCR010000016">
    <property type="protein sequence ID" value="MBS3651846.1"/>
    <property type="molecule type" value="Genomic_DNA"/>
</dbReference>
<keyword evidence="3" id="KW-1185">Reference proteome</keyword>
<accession>A0A942IBR0</accession>